<reference evidence="2" key="1">
    <citation type="journal article" date="2016" name="Insect Biochem. Mol. Biol.">
        <title>Multifaceted biological insights from a draft genome sequence of the tobacco hornworm moth, Manduca sexta.</title>
        <authorList>
            <person name="Kanost M.R."/>
            <person name="Arrese E.L."/>
            <person name="Cao X."/>
            <person name="Chen Y.R."/>
            <person name="Chellapilla S."/>
            <person name="Goldsmith M.R."/>
            <person name="Grosse-Wilde E."/>
            <person name="Heckel D.G."/>
            <person name="Herndon N."/>
            <person name="Jiang H."/>
            <person name="Papanicolaou A."/>
            <person name="Qu J."/>
            <person name="Soulages J.L."/>
            <person name="Vogel H."/>
            <person name="Walters J."/>
            <person name="Waterhouse R.M."/>
            <person name="Ahn S.J."/>
            <person name="Almeida F.C."/>
            <person name="An C."/>
            <person name="Aqrawi P."/>
            <person name="Bretschneider A."/>
            <person name="Bryant W.B."/>
            <person name="Bucks S."/>
            <person name="Chao H."/>
            <person name="Chevignon G."/>
            <person name="Christen J.M."/>
            <person name="Clarke D.F."/>
            <person name="Dittmer N.T."/>
            <person name="Ferguson L.C.F."/>
            <person name="Garavelou S."/>
            <person name="Gordon K.H.J."/>
            <person name="Gunaratna R.T."/>
            <person name="Han Y."/>
            <person name="Hauser F."/>
            <person name="He Y."/>
            <person name="Heidel-Fischer H."/>
            <person name="Hirsh A."/>
            <person name="Hu Y."/>
            <person name="Jiang H."/>
            <person name="Kalra D."/>
            <person name="Klinner C."/>
            <person name="Konig C."/>
            <person name="Kovar C."/>
            <person name="Kroll A.R."/>
            <person name="Kuwar S.S."/>
            <person name="Lee S.L."/>
            <person name="Lehman R."/>
            <person name="Li K."/>
            <person name="Li Z."/>
            <person name="Liang H."/>
            <person name="Lovelace S."/>
            <person name="Lu Z."/>
            <person name="Mansfield J.H."/>
            <person name="McCulloch K.J."/>
            <person name="Mathew T."/>
            <person name="Morton B."/>
            <person name="Muzny D.M."/>
            <person name="Neunemann D."/>
            <person name="Ongeri F."/>
            <person name="Pauchet Y."/>
            <person name="Pu L.L."/>
            <person name="Pyrousis I."/>
            <person name="Rao X.J."/>
            <person name="Redding A."/>
            <person name="Roesel C."/>
            <person name="Sanchez-Gracia A."/>
            <person name="Schaack S."/>
            <person name="Shukla A."/>
            <person name="Tetreau G."/>
            <person name="Wang Y."/>
            <person name="Xiong G.H."/>
            <person name="Traut W."/>
            <person name="Walsh T.K."/>
            <person name="Worley K.C."/>
            <person name="Wu D."/>
            <person name="Wu W."/>
            <person name="Wu Y.Q."/>
            <person name="Zhang X."/>
            <person name="Zou Z."/>
            <person name="Zucker H."/>
            <person name="Briscoe A.D."/>
            <person name="Burmester T."/>
            <person name="Clem R.J."/>
            <person name="Feyereisen R."/>
            <person name="Grimmelikhuijzen C.J.P."/>
            <person name="Hamodrakas S.J."/>
            <person name="Hansson B.S."/>
            <person name="Huguet E."/>
            <person name="Jermiin L.S."/>
            <person name="Lan Q."/>
            <person name="Lehman H.K."/>
            <person name="Lorenzen M."/>
            <person name="Merzendorfer H."/>
            <person name="Michalopoulos I."/>
            <person name="Morton D.B."/>
            <person name="Muthukrishnan S."/>
            <person name="Oakeshott J.G."/>
            <person name="Palmer W."/>
            <person name="Park Y."/>
            <person name="Passarelli A.L."/>
            <person name="Rozas J."/>
            <person name="Schwartz L.M."/>
            <person name="Smith W."/>
            <person name="Southgate A."/>
            <person name="Vilcinskas A."/>
            <person name="Vogt R."/>
            <person name="Wang P."/>
            <person name="Werren J."/>
            <person name="Yu X.Q."/>
            <person name="Zhou J.J."/>
            <person name="Brown S.J."/>
            <person name="Scherer S.E."/>
            <person name="Richards S."/>
            <person name="Blissard G.W."/>
        </authorList>
    </citation>
    <scope>NUCLEOTIDE SEQUENCE</scope>
</reference>
<evidence type="ECO:0000313" key="3">
    <source>
        <dbReference type="Proteomes" id="UP000791440"/>
    </source>
</evidence>
<proteinExistence type="predicted"/>
<keyword evidence="3" id="KW-1185">Reference proteome</keyword>
<comment type="caution">
    <text evidence="2">The sequence shown here is derived from an EMBL/GenBank/DDBJ whole genome shotgun (WGS) entry which is preliminary data.</text>
</comment>
<organism evidence="2 3">
    <name type="scientific">Manduca sexta</name>
    <name type="common">Tobacco hawkmoth</name>
    <name type="synonym">Tobacco hornworm</name>
    <dbReference type="NCBI Taxonomy" id="7130"/>
    <lineage>
        <taxon>Eukaryota</taxon>
        <taxon>Metazoa</taxon>
        <taxon>Ecdysozoa</taxon>
        <taxon>Arthropoda</taxon>
        <taxon>Hexapoda</taxon>
        <taxon>Insecta</taxon>
        <taxon>Pterygota</taxon>
        <taxon>Neoptera</taxon>
        <taxon>Endopterygota</taxon>
        <taxon>Lepidoptera</taxon>
        <taxon>Glossata</taxon>
        <taxon>Ditrysia</taxon>
        <taxon>Bombycoidea</taxon>
        <taxon>Sphingidae</taxon>
        <taxon>Sphinginae</taxon>
        <taxon>Sphingini</taxon>
        <taxon>Manduca</taxon>
    </lineage>
</organism>
<sequence length="173" mass="19460">MTASGVNLFHLPSETQVNNEVKFSPSAGDGSEDEDYSASLSAVLRQRRASVRRSRKGRARRPSSPFLPDEGRPRRRSSVFTTSSGDTAISIEEAPSMIVTQEQIFENIHLHKEVLGSVKQQPLGMRRKLKIVHQAKAYIKRHEGQLQERLAQSKCTRDIYARFNILLATVSNQ</sequence>
<dbReference type="EMBL" id="JH668312">
    <property type="protein sequence ID" value="KAG6444666.1"/>
    <property type="molecule type" value="Genomic_DNA"/>
</dbReference>
<dbReference type="AlphaFoldDB" id="A0A922CFT7"/>
<feature type="compositionally biased region" description="Basic residues" evidence="1">
    <location>
        <begin position="45"/>
        <end position="61"/>
    </location>
</feature>
<accession>A0A922CFT7</accession>
<feature type="region of interest" description="Disordered" evidence="1">
    <location>
        <begin position="1"/>
        <end position="85"/>
    </location>
</feature>
<gene>
    <name evidence="2" type="ORF">O3G_MSEX003482</name>
</gene>
<dbReference type="Proteomes" id="UP000791440">
    <property type="component" value="Unassembled WGS sequence"/>
</dbReference>
<name>A0A922CFT7_MANSE</name>
<protein>
    <submittedName>
        <fullName evidence="2">Uncharacterized protein</fullName>
    </submittedName>
</protein>
<evidence type="ECO:0000313" key="2">
    <source>
        <dbReference type="EMBL" id="KAG6444666.1"/>
    </source>
</evidence>
<evidence type="ECO:0000256" key="1">
    <source>
        <dbReference type="SAM" id="MobiDB-lite"/>
    </source>
</evidence>
<reference evidence="2" key="2">
    <citation type="submission" date="2020-12" db="EMBL/GenBank/DDBJ databases">
        <authorList>
            <person name="Kanost M."/>
        </authorList>
    </citation>
    <scope>NUCLEOTIDE SEQUENCE</scope>
</reference>